<dbReference type="PANTHER" id="PTHR34270">
    <property type="entry name" value="PROTEIN RALF-LIKE 15-RELATED"/>
    <property type="match status" value="1"/>
</dbReference>
<sequence>MQGQSNYRICLGPRENKDSSECASKEKKRVHAGKMPLRQVKNKGIALLLPSFKPNLQTSNLPYILENKMAASTKMFAICIIMMLVSSFVVTPAGAESLGYGAVGADAGGKCTDGKCETLGDPANNYNRGCEADKMCRGG</sequence>
<evidence type="ECO:0000256" key="1">
    <source>
        <dbReference type="SAM" id="Phobius"/>
    </source>
</evidence>
<keyword evidence="1" id="KW-0812">Transmembrane</keyword>
<comment type="caution">
    <text evidence="2">The sequence shown here is derived from an EMBL/GenBank/DDBJ whole genome shotgun (WGS) entry which is preliminary data.</text>
</comment>
<dbReference type="AlphaFoldDB" id="A0AAV6NW41"/>
<feature type="transmembrane region" description="Helical" evidence="1">
    <location>
        <begin position="75"/>
        <end position="95"/>
    </location>
</feature>
<keyword evidence="1" id="KW-1133">Transmembrane helix</keyword>
<organism evidence="2 3">
    <name type="scientific">Cucurbita argyrosperma subsp. sororia</name>
    <dbReference type="NCBI Taxonomy" id="37648"/>
    <lineage>
        <taxon>Eukaryota</taxon>
        <taxon>Viridiplantae</taxon>
        <taxon>Streptophyta</taxon>
        <taxon>Embryophyta</taxon>
        <taxon>Tracheophyta</taxon>
        <taxon>Spermatophyta</taxon>
        <taxon>Magnoliopsida</taxon>
        <taxon>eudicotyledons</taxon>
        <taxon>Gunneridae</taxon>
        <taxon>Pentapetalae</taxon>
        <taxon>rosids</taxon>
        <taxon>fabids</taxon>
        <taxon>Cucurbitales</taxon>
        <taxon>Cucurbitaceae</taxon>
        <taxon>Cucurbiteae</taxon>
        <taxon>Cucurbita</taxon>
    </lineage>
</organism>
<dbReference type="PANTHER" id="PTHR34270:SF3">
    <property type="entry name" value="PROTEIN RALF-LIKE 16-RELATED"/>
    <property type="match status" value="1"/>
</dbReference>
<protein>
    <submittedName>
        <fullName evidence="2">Uncharacterized protein</fullName>
    </submittedName>
</protein>
<gene>
    <name evidence="2" type="ORF">SDJN03_04420</name>
</gene>
<name>A0AAV6NW41_9ROSI</name>
<evidence type="ECO:0000313" key="2">
    <source>
        <dbReference type="EMBL" id="KAG6603811.1"/>
    </source>
</evidence>
<dbReference type="Proteomes" id="UP000685013">
    <property type="component" value="Chromosome 3"/>
</dbReference>
<dbReference type="EMBL" id="JAGKQH010000003">
    <property type="protein sequence ID" value="KAG6603811.1"/>
    <property type="molecule type" value="Genomic_DNA"/>
</dbReference>
<accession>A0AAV6NW41</accession>
<feature type="non-terminal residue" evidence="2">
    <location>
        <position position="1"/>
    </location>
</feature>
<keyword evidence="3" id="KW-1185">Reference proteome</keyword>
<proteinExistence type="predicted"/>
<keyword evidence="1" id="KW-0472">Membrane</keyword>
<reference evidence="2 3" key="1">
    <citation type="journal article" date="2021" name="Hortic Res">
        <title>The domestication of Cucurbita argyrosperma as revealed by the genome of its wild relative.</title>
        <authorList>
            <person name="Barrera-Redondo J."/>
            <person name="Sanchez-de la Vega G."/>
            <person name="Aguirre-Liguori J.A."/>
            <person name="Castellanos-Morales G."/>
            <person name="Gutierrez-Guerrero Y.T."/>
            <person name="Aguirre-Dugua X."/>
            <person name="Aguirre-Planter E."/>
            <person name="Tenaillon M.I."/>
            <person name="Lira-Saade R."/>
            <person name="Eguiarte L.E."/>
        </authorList>
    </citation>
    <scope>NUCLEOTIDE SEQUENCE [LARGE SCALE GENOMIC DNA]</scope>
    <source>
        <strain evidence="2">JBR-2021</strain>
    </source>
</reference>
<evidence type="ECO:0000313" key="3">
    <source>
        <dbReference type="Proteomes" id="UP000685013"/>
    </source>
</evidence>